<dbReference type="AlphaFoldDB" id="A0A964W531"/>
<dbReference type="InterPro" id="IPR005358">
    <property type="entry name" value="Puta_zinc/iron-chelating_dom"/>
</dbReference>
<accession>A0A964W531</accession>
<gene>
    <name evidence="1" type="ORF">GKZ28_25025</name>
</gene>
<proteinExistence type="predicted"/>
<reference evidence="1" key="1">
    <citation type="submission" date="2019-12" db="EMBL/GenBank/DDBJ databases">
        <title>Microbes associate with the intestines of laboratory mice.</title>
        <authorList>
            <person name="Navarre W."/>
            <person name="Wong E."/>
        </authorList>
    </citation>
    <scope>NUCLEOTIDE SEQUENCE</scope>
    <source>
        <strain evidence="1">NM79_F5</strain>
    </source>
</reference>
<dbReference type="Pfam" id="PF03692">
    <property type="entry name" value="CxxCxxCC"/>
    <property type="match status" value="1"/>
</dbReference>
<sequence length="95" mass="11410">MFKCDKCGVCCKFFGEIKFSKEYEYMEMLNNGDGKCKYLKNNLCSIYENRPELCNSNKLYLNYYKDKMSKEEFDDFMQEQCDSVKKMYVKHYGGI</sequence>
<dbReference type="EMBL" id="WSRQ01000079">
    <property type="protein sequence ID" value="MVX66925.1"/>
    <property type="molecule type" value="Genomic_DNA"/>
</dbReference>
<evidence type="ECO:0000313" key="1">
    <source>
        <dbReference type="EMBL" id="MVX66925.1"/>
    </source>
</evidence>
<evidence type="ECO:0000313" key="2">
    <source>
        <dbReference type="Proteomes" id="UP000656077"/>
    </source>
</evidence>
<protein>
    <submittedName>
        <fullName evidence="1">YkgJ family cysteine cluster protein</fullName>
    </submittedName>
</protein>
<organism evidence="1 2">
    <name type="scientific">Clostridium chromiireducens</name>
    <dbReference type="NCBI Taxonomy" id="225345"/>
    <lineage>
        <taxon>Bacteria</taxon>
        <taxon>Bacillati</taxon>
        <taxon>Bacillota</taxon>
        <taxon>Clostridia</taxon>
        <taxon>Eubacteriales</taxon>
        <taxon>Clostridiaceae</taxon>
        <taxon>Clostridium</taxon>
    </lineage>
</organism>
<comment type="caution">
    <text evidence="1">The sequence shown here is derived from an EMBL/GenBank/DDBJ whole genome shotgun (WGS) entry which is preliminary data.</text>
</comment>
<dbReference type="Proteomes" id="UP000656077">
    <property type="component" value="Unassembled WGS sequence"/>
</dbReference>
<name>A0A964W531_9CLOT</name>